<dbReference type="OMA" id="YCDIHYD"/>
<dbReference type="GO" id="GO:0006493">
    <property type="term" value="P:protein O-linked glycosylation"/>
    <property type="evidence" value="ECO:0007669"/>
    <property type="project" value="TreeGrafter"/>
</dbReference>
<feature type="region of interest" description="Disordered" evidence="5">
    <location>
        <begin position="40"/>
        <end position="100"/>
    </location>
</feature>
<dbReference type="PIRSF" id="PIRSF018153">
    <property type="entry name" value="Glyco_trans_15"/>
    <property type="match status" value="1"/>
</dbReference>
<evidence type="ECO:0000256" key="1">
    <source>
        <dbReference type="ARBA" id="ARBA00007677"/>
    </source>
</evidence>
<evidence type="ECO:0000256" key="2">
    <source>
        <dbReference type="ARBA" id="ARBA00022676"/>
    </source>
</evidence>
<dbReference type="Gene3D" id="3.90.550.10">
    <property type="entry name" value="Spore Coat Polysaccharide Biosynthesis Protein SpsA, Chain A"/>
    <property type="match status" value="1"/>
</dbReference>
<gene>
    <name evidence="7" type="primary">KTR1</name>
    <name evidence="7" type="ORF">BM221_007446</name>
</gene>
<dbReference type="InterPro" id="IPR002685">
    <property type="entry name" value="Glyco_trans_15"/>
</dbReference>
<keyword evidence="6" id="KW-1133">Transmembrane helix</keyword>
<feature type="compositionally biased region" description="Basic and acidic residues" evidence="5">
    <location>
        <begin position="60"/>
        <end position="77"/>
    </location>
</feature>
<keyword evidence="2 7" id="KW-0328">Glycosyltransferase</keyword>
<evidence type="ECO:0000256" key="3">
    <source>
        <dbReference type="ARBA" id="ARBA00022679"/>
    </source>
</evidence>
<evidence type="ECO:0000313" key="7">
    <source>
        <dbReference type="EMBL" id="PMB66457.1"/>
    </source>
</evidence>
<feature type="compositionally biased region" description="Polar residues" evidence="5">
    <location>
        <begin position="43"/>
        <end position="56"/>
    </location>
</feature>
<feature type="active site" description="Nucleophile" evidence="4">
    <location>
        <position position="314"/>
    </location>
</feature>
<name>A0A2N6NGQ1_BEABA</name>
<organism evidence="7 8">
    <name type="scientific">Beauveria bassiana</name>
    <name type="common">White muscardine disease fungus</name>
    <name type="synonym">Tritirachium shiotae</name>
    <dbReference type="NCBI Taxonomy" id="176275"/>
    <lineage>
        <taxon>Eukaryota</taxon>
        <taxon>Fungi</taxon>
        <taxon>Dikarya</taxon>
        <taxon>Ascomycota</taxon>
        <taxon>Pezizomycotina</taxon>
        <taxon>Sordariomycetes</taxon>
        <taxon>Hypocreomycetidae</taxon>
        <taxon>Hypocreales</taxon>
        <taxon>Cordycipitaceae</taxon>
        <taxon>Beauveria</taxon>
    </lineage>
</organism>
<dbReference type="GO" id="GO:0006487">
    <property type="term" value="P:protein N-linked glycosylation"/>
    <property type="evidence" value="ECO:0007669"/>
    <property type="project" value="TreeGrafter"/>
</dbReference>
<dbReference type="PANTHER" id="PTHR31121:SF6">
    <property type="entry name" value="ALPHA-1,2 MANNOSYLTRANSFERASE KTR1"/>
    <property type="match status" value="1"/>
</dbReference>
<accession>A0A2N6NGQ1</accession>
<comment type="similarity">
    <text evidence="1">Belongs to the glycosyltransferase 15 family.</text>
</comment>
<feature type="compositionally biased region" description="Polar residues" evidence="5">
    <location>
        <begin position="85"/>
        <end position="96"/>
    </location>
</feature>
<keyword evidence="3 7" id="KW-0808">Transferase</keyword>
<evidence type="ECO:0000256" key="6">
    <source>
        <dbReference type="SAM" id="Phobius"/>
    </source>
</evidence>
<sequence length="423" mass="49176">MLAGSNARILRYIVVAGIILMFFYLFSGSRYDTIPRPVPAPNHAQTVSQSNLQNAPAASRHVDSTQKPMPADRDRQEVVSPKPATVSTDAPASNSLADIDPGPRANATFVTLARNADVWDIARSIRQVEDRFNRRFNYDWVFLNDKPFDDNFRNITSALVSGTAHFGQIPVEHWSVPDWIDEEKAKKVREDMKERKIIYGDSISYRHMCRFESGFFFQHPIMQNYDFYWRVEPSIELFCDIPKDPFRFMKENGKKYSFTISLLEYVDTIPTLWDSARKFMENYPEHVAADNSMEFLSDDDGQTYNMCHFWSNFEIGSLEWMRSDAYVEFFNSLDQDGGFFYERWGDAPVHSIAAGILLNKTELHFFDEIAYFHMPFTHCPNDAQARIDLKCHCNPKDNFDWSRYSCTSRYFEMMSMQKPDGVD</sequence>
<dbReference type="FunFam" id="3.90.550.10:FF:000051">
    <property type="entry name" value="Alpha-1,2-mannosyltransferase (Ktr4)"/>
    <property type="match status" value="1"/>
</dbReference>
<dbReference type="Proteomes" id="UP000235728">
    <property type="component" value="Unassembled WGS sequence"/>
</dbReference>
<feature type="transmembrane region" description="Helical" evidence="6">
    <location>
        <begin position="9"/>
        <end position="26"/>
    </location>
</feature>
<dbReference type="InterPro" id="IPR029044">
    <property type="entry name" value="Nucleotide-diphossugar_trans"/>
</dbReference>
<keyword evidence="6" id="KW-0472">Membrane</keyword>
<reference evidence="7 8" key="1">
    <citation type="journal article" date="2016" name="Appl. Microbiol. Biotechnol.">
        <title>Characterization of T-DNA insertion mutants with decreased virulence in the entomopathogenic fungus Beauveria bassiana JEF-007.</title>
        <authorList>
            <person name="Kim S."/>
            <person name="Lee S.J."/>
            <person name="Nai Y.S."/>
            <person name="Yu J.S."/>
            <person name="Lee M.R."/>
            <person name="Yang Y.T."/>
            <person name="Kim J.S."/>
        </authorList>
    </citation>
    <scope>NUCLEOTIDE SEQUENCE [LARGE SCALE GENOMIC DNA]</scope>
    <source>
        <strain evidence="7 8">JEF-007</strain>
    </source>
</reference>
<evidence type="ECO:0000313" key="8">
    <source>
        <dbReference type="Proteomes" id="UP000235728"/>
    </source>
</evidence>
<keyword evidence="6" id="KW-0812">Transmembrane</keyword>
<evidence type="ECO:0000256" key="5">
    <source>
        <dbReference type="SAM" id="MobiDB-lite"/>
    </source>
</evidence>
<evidence type="ECO:0000256" key="4">
    <source>
        <dbReference type="PIRSR" id="PIRSR018153-1"/>
    </source>
</evidence>
<dbReference type="PANTHER" id="PTHR31121">
    <property type="entry name" value="ALPHA-1,2 MANNOSYLTRANSFERASE KTR1"/>
    <property type="match status" value="1"/>
</dbReference>
<protein>
    <submittedName>
        <fullName evidence="7">Alpha-1,2 mannosyltransferase KTR1</fullName>
    </submittedName>
</protein>
<dbReference type="GO" id="GO:0005794">
    <property type="term" value="C:Golgi apparatus"/>
    <property type="evidence" value="ECO:0007669"/>
    <property type="project" value="TreeGrafter"/>
</dbReference>
<dbReference type="SUPFAM" id="SSF53448">
    <property type="entry name" value="Nucleotide-diphospho-sugar transferases"/>
    <property type="match status" value="1"/>
</dbReference>
<dbReference type="Pfam" id="PF01793">
    <property type="entry name" value="Glyco_transf_15"/>
    <property type="match status" value="1"/>
</dbReference>
<dbReference type="AlphaFoldDB" id="A0A2N6NGQ1"/>
<comment type="caution">
    <text evidence="7">The sequence shown here is derived from an EMBL/GenBank/DDBJ whole genome shotgun (WGS) entry which is preliminary data.</text>
</comment>
<dbReference type="GO" id="GO:0000032">
    <property type="term" value="P:cell wall mannoprotein biosynthetic process"/>
    <property type="evidence" value="ECO:0007669"/>
    <property type="project" value="TreeGrafter"/>
</dbReference>
<dbReference type="GO" id="GO:0000026">
    <property type="term" value="F:alpha-1,2-mannosyltransferase activity"/>
    <property type="evidence" value="ECO:0007669"/>
    <property type="project" value="TreeGrafter"/>
</dbReference>
<dbReference type="EMBL" id="MRVG01000008">
    <property type="protein sequence ID" value="PMB66457.1"/>
    <property type="molecule type" value="Genomic_DNA"/>
</dbReference>
<proteinExistence type="inferred from homology"/>
<dbReference type="GO" id="GO:0016020">
    <property type="term" value="C:membrane"/>
    <property type="evidence" value="ECO:0007669"/>
    <property type="project" value="InterPro"/>
</dbReference>